<reference evidence="2 3" key="1">
    <citation type="submission" date="2019-09" db="EMBL/GenBank/DDBJ databases">
        <title>Serinicoccus pratensis sp. nov., isolated from meadow soil.</title>
        <authorList>
            <person name="Zhang W."/>
        </authorList>
    </citation>
    <scope>NUCLEOTIDE SEQUENCE [LARGE SCALE GENOMIC DNA]</scope>
    <source>
        <strain evidence="2 3">W204</strain>
    </source>
</reference>
<organism evidence="2 3">
    <name type="scientific">Ornithinimicrobium pratense</name>
    <dbReference type="NCBI Taxonomy" id="2593973"/>
    <lineage>
        <taxon>Bacteria</taxon>
        <taxon>Bacillati</taxon>
        <taxon>Actinomycetota</taxon>
        <taxon>Actinomycetes</taxon>
        <taxon>Micrococcales</taxon>
        <taxon>Ornithinimicrobiaceae</taxon>
        <taxon>Ornithinimicrobium</taxon>
    </lineage>
</organism>
<keyword evidence="3" id="KW-1185">Reference proteome</keyword>
<gene>
    <name evidence="2" type="ORF">FY030_05755</name>
</gene>
<protein>
    <submittedName>
        <fullName evidence="2">DUF222 domain-containing protein</fullName>
    </submittedName>
</protein>
<sequence length="462" mass="48818">MALQKECGPRPRAQHVGAVSVRRSVMDEVGRPLGVDPVAWDAELEEMLGAVAEEAMAMPSRPVSDEDLAYWAMVAEIELQGTSSEAPQLPGEALSQELVMAARGLARAGLTQDESVRVLDAGVVAGIEAVGGLRLQADVRLVLLALQAHERGLHTEQGLSLVDWLRIRCPWLPSQDATAVHQIIKCALLPSGGPVKHVAFTGAAPLHRCALVSRTLTRIATCVEVDQHEGYAQILADAAADPDLSDGELARACAELIRALLDHPPEAERTAQELRSVTHRALGEGLTRFTIDAPDAAAAVLDGIITSRLAAPVPTAGEDGTDVPDRRSSTQRRFDALLTVINRGLSNPGAPPSTARAAVLLVIPFDPDTGRPSGVAHTPGGLLVGEASAGKLACGGEITPVWVGPGNEPLALGTTSRFATPRPVQSPRRARWALHLPRLHPPAAVVRHPPPAVVVARRAHRH</sequence>
<accession>A0A5J6V4R4</accession>
<dbReference type="InterPro" id="IPR003870">
    <property type="entry name" value="DUF222"/>
</dbReference>
<feature type="domain" description="DUF222" evidence="1">
    <location>
        <begin position="237"/>
        <end position="422"/>
    </location>
</feature>
<evidence type="ECO:0000313" key="3">
    <source>
        <dbReference type="Proteomes" id="UP000326546"/>
    </source>
</evidence>
<dbReference type="Pfam" id="PF02720">
    <property type="entry name" value="DUF222"/>
    <property type="match status" value="1"/>
</dbReference>
<dbReference type="OrthoDB" id="5177627at2"/>
<dbReference type="KEGG" id="serw:FY030_05755"/>
<proteinExistence type="predicted"/>
<dbReference type="AlphaFoldDB" id="A0A5J6V4R4"/>
<evidence type="ECO:0000259" key="1">
    <source>
        <dbReference type="Pfam" id="PF02720"/>
    </source>
</evidence>
<evidence type="ECO:0000313" key="2">
    <source>
        <dbReference type="EMBL" id="QFG68284.1"/>
    </source>
</evidence>
<dbReference type="Proteomes" id="UP000326546">
    <property type="component" value="Chromosome"/>
</dbReference>
<name>A0A5J6V4R4_9MICO</name>
<dbReference type="EMBL" id="CP044427">
    <property type="protein sequence ID" value="QFG68284.1"/>
    <property type="molecule type" value="Genomic_DNA"/>
</dbReference>